<evidence type="ECO:0000259" key="3">
    <source>
        <dbReference type="PROSITE" id="PS50883"/>
    </source>
</evidence>
<dbReference type="InterPro" id="IPR003660">
    <property type="entry name" value="HAMP_dom"/>
</dbReference>
<evidence type="ECO:0000259" key="4">
    <source>
        <dbReference type="PROSITE" id="PS50885"/>
    </source>
</evidence>
<keyword evidence="2" id="KW-0812">Transmembrane</keyword>
<keyword evidence="2" id="KW-0472">Membrane</keyword>
<organism evidence="6 7">
    <name type="scientific">Methylobacterium nodulans (strain LMG 21967 / CNCM I-2342 / ORS 2060)</name>
    <dbReference type="NCBI Taxonomy" id="460265"/>
    <lineage>
        <taxon>Bacteria</taxon>
        <taxon>Pseudomonadati</taxon>
        <taxon>Pseudomonadota</taxon>
        <taxon>Alphaproteobacteria</taxon>
        <taxon>Hyphomicrobiales</taxon>
        <taxon>Methylobacteriaceae</taxon>
        <taxon>Methylobacterium</taxon>
    </lineage>
</organism>
<reference evidence="6 7" key="1">
    <citation type="submission" date="2009-01" db="EMBL/GenBank/DDBJ databases">
        <title>Complete sequence of chromosome of Methylobacterium nodulans ORS 2060.</title>
        <authorList>
            <consortium name="US DOE Joint Genome Institute"/>
            <person name="Lucas S."/>
            <person name="Copeland A."/>
            <person name="Lapidus A."/>
            <person name="Glavina del Rio T."/>
            <person name="Dalin E."/>
            <person name="Tice H."/>
            <person name="Bruce D."/>
            <person name="Goodwin L."/>
            <person name="Pitluck S."/>
            <person name="Sims D."/>
            <person name="Brettin T."/>
            <person name="Detter J.C."/>
            <person name="Han C."/>
            <person name="Larimer F."/>
            <person name="Land M."/>
            <person name="Hauser L."/>
            <person name="Kyrpides N."/>
            <person name="Ivanova N."/>
            <person name="Marx C.J."/>
            <person name="Richardson P."/>
        </authorList>
    </citation>
    <scope>NUCLEOTIDE SEQUENCE [LARGE SCALE GENOMIC DNA]</scope>
    <source>
        <strain evidence="7">LMG 21967 / CNCM I-2342 / ORS 2060</strain>
    </source>
</reference>
<dbReference type="InterPro" id="IPR035919">
    <property type="entry name" value="EAL_sf"/>
</dbReference>
<feature type="transmembrane region" description="Helical" evidence="2">
    <location>
        <begin position="351"/>
        <end position="374"/>
    </location>
</feature>
<dbReference type="SMART" id="SM00304">
    <property type="entry name" value="HAMP"/>
    <property type="match status" value="1"/>
</dbReference>
<dbReference type="Pfam" id="PF00563">
    <property type="entry name" value="EAL"/>
    <property type="match status" value="1"/>
</dbReference>
<protein>
    <submittedName>
        <fullName evidence="6">Diguanylate cyclase/phosphodiesterase with extracellular sensor</fullName>
    </submittedName>
</protein>
<keyword evidence="7" id="KW-1185">Reference proteome</keyword>
<feature type="domain" description="EAL" evidence="3">
    <location>
        <begin position="609"/>
        <end position="862"/>
    </location>
</feature>
<dbReference type="PROSITE" id="PS50887">
    <property type="entry name" value="GGDEF"/>
    <property type="match status" value="1"/>
</dbReference>
<evidence type="ECO:0000256" key="1">
    <source>
        <dbReference type="SAM" id="MobiDB-lite"/>
    </source>
</evidence>
<dbReference type="eggNOG" id="COG5001">
    <property type="taxonomic scope" value="Bacteria"/>
</dbReference>
<dbReference type="SUPFAM" id="SSF158472">
    <property type="entry name" value="HAMP domain-like"/>
    <property type="match status" value="1"/>
</dbReference>
<dbReference type="Proteomes" id="UP000008207">
    <property type="component" value="Chromosome"/>
</dbReference>
<feature type="region of interest" description="Disordered" evidence="1">
    <location>
        <begin position="1"/>
        <end position="29"/>
    </location>
</feature>
<keyword evidence="2" id="KW-1133">Transmembrane helix</keyword>
<dbReference type="PANTHER" id="PTHR44757">
    <property type="entry name" value="DIGUANYLATE CYCLASE DGCP"/>
    <property type="match status" value="1"/>
</dbReference>
<dbReference type="GO" id="GO:0016020">
    <property type="term" value="C:membrane"/>
    <property type="evidence" value="ECO:0007669"/>
    <property type="project" value="InterPro"/>
</dbReference>
<feature type="compositionally biased region" description="Basic and acidic residues" evidence="1">
    <location>
        <begin position="1"/>
        <end position="10"/>
    </location>
</feature>
<evidence type="ECO:0000259" key="5">
    <source>
        <dbReference type="PROSITE" id="PS50887"/>
    </source>
</evidence>
<dbReference type="SMART" id="SM00267">
    <property type="entry name" value="GGDEF"/>
    <property type="match status" value="1"/>
</dbReference>
<dbReference type="Gene3D" id="3.20.20.450">
    <property type="entry name" value="EAL domain"/>
    <property type="match status" value="1"/>
</dbReference>
<evidence type="ECO:0000313" key="7">
    <source>
        <dbReference type="Proteomes" id="UP000008207"/>
    </source>
</evidence>
<dbReference type="HOGENOM" id="CLU_000445_70_30_5"/>
<dbReference type="Pfam" id="PF00990">
    <property type="entry name" value="GGDEF"/>
    <property type="match status" value="1"/>
</dbReference>
<dbReference type="InterPro" id="IPR029787">
    <property type="entry name" value="Nucleotide_cyclase"/>
</dbReference>
<dbReference type="InterPro" id="IPR043128">
    <property type="entry name" value="Rev_trsase/Diguanyl_cyclase"/>
</dbReference>
<dbReference type="NCBIfam" id="TIGR00254">
    <property type="entry name" value="GGDEF"/>
    <property type="match status" value="1"/>
</dbReference>
<dbReference type="CDD" id="cd01949">
    <property type="entry name" value="GGDEF"/>
    <property type="match status" value="1"/>
</dbReference>
<dbReference type="PANTHER" id="PTHR44757:SF2">
    <property type="entry name" value="BIOFILM ARCHITECTURE MAINTENANCE PROTEIN MBAA"/>
    <property type="match status" value="1"/>
</dbReference>
<dbReference type="SMART" id="SM00052">
    <property type="entry name" value="EAL"/>
    <property type="match status" value="1"/>
</dbReference>
<gene>
    <name evidence="6" type="ordered locus">Mnod_5528</name>
</gene>
<feature type="domain" description="GGDEF" evidence="5">
    <location>
        <begin position="460"/>
        <end position="600"/>
    </location>
</feature>
<dbReference type="PROSITE" id="PS50885">
    <property type="entry name" value="HAMP"/>
    <property type="match status" value="1"/>
</dbReference>
<dbReference type="STRING" id="460265.Mnod_5528"/>
<dbReference type="CDD" id="cd06225">
    <property type="entry name" value="HAMP"/>
    <property type="match status" value="1"/>
</dbReference>
<feature type="transmembrane region" description="Helical" evidence="2">
    <location>
        <begin position="50"/>
        <end position="74"/>
    </location>
</feature>
<dbReference type="RefSeq" id="WP_015931976.1">
    <property type="nucleotide sequence ID" value="NC_011894.1"/>
</dbReference>
<dbReference type="Gene3D" id="3.30.70.270">
    <property type="match status" value="1"/>
</dbReference>
<evidence type="ECO:0000256" key="2">
    <source>
        <dbReference type="SAM" id="Phobius"/>
    </source>
</evidence>
<dbReference type="GO" id="GO:0007165">
    <property type="term" value="P:signal transduction"/>
    <property type="evidence" value="ECO:0007669"/>
    <property type="project" value="InterPro"/>
</dbReference>
<evidence type="ECO:0000313" key="6">
    <source>
        <dbReference type="EMBL" id="ACL60370.1"/>
    </source>
</evidence>
<dbReference type="Gene3D" id="6.10.340.10">
    <property type="match status" value="1"/>
</dbReference>
<dbReference type="EMBL" id="CP001349">
    <property type="protein sequence ID" value="ACL60370.1"/>
    <property type="molecule type" value="Genomic_DNA"/>
</dbReference>
<dbReference type="KEGG" id="mno:Mnod_5528"/>
<name>B8IP52_METNO</name>
<dbReference type="CDD" id="cd01948">
    <property type="entry name" value="EAL"/>
    <property type="match status" value="1"/>
</dbReference>
<dbReference type="SUPFAM" id="SSF55073">
    <property type="entry name" value="Nucleotide cyclase"/>
    <property type="match status" value="1"/>
</dbReference>
<dbReference type="SUPFAM" id="SSF141868">
    <property type="entry name" value="EAL domain-like"/>
    <property type="match status" value="1"/>
</dbReference>
<accession>B8IP52</accession>
<dbReference type="Pfam" id="PF00672">
    <property type="entry name" value="HAMP"/>
    <property type="match status" value="1"/>
</dbReference>
<feature type="domain" description="HAMP" evidence="4">
    <location>
        <begin position="375"/>
        <end position="427"/>
    </location>
</feature>
<dbReference type="PROSITE" id="PS50883">
    <property type="entry name" value="EAL"/>
    <property type="match status" value="1"/>
</dbReference>
<dbReference type="eggNOG" id="COG2770">
    <property type="taxonomic scope" value="Bacteria"/>
</dbReference>
<proteinExistence type="predicted"/>
<dbReference type="InterPro" id="IPR000160">
    <property type="entry name" value="GGDEF_dom"/>
</dbReference>
<dbReference type="InterPro" id="IPR001633">
    <property type="entry name" value="EAL_dom"/>
</dbReference>
<dbReference type="InterPro" id="IPR052155">
    <property type="entry name" value="Biofilm_reg_signaling"/>
</dbReference>
<dbReference type="AlphaFoldDB" id="B8IP52"/>
<sequence>MPELADRRDTAAPGRPGSVRSPVRRAPGPWRRLSRAARRLWRRLRPDSQIGAHLAGTVLLTGALTFAIVGLVALQRLNQDAAERARAVSLLSREQVARKLDGEARLADARLDGLFDEAARQTRFLAQRLDIVKAVGSANSVALRELLAPAAVTGDLDALVVTDPQGIVTGSSSGPDLLALTEAVDAAEIDLAIRDVLTENSRVRRRAVSRMFQLTDPLRIALGLPDERRIGQITVEPVFDDFGDAAGALVGLRMLGPSEGTFIRFSALTKVGVAVLAGGRSVSEAGEPVAGLVPRTDLDEDGLIVSADGARVARCVSHDGSLAVCAHSDGAEVGAAAQEIMRLGVMQTRSLFAWFLLLAACSLGLLVLVVLGAVRRVTSGLPQLSTAASAVARGELDVPFRASGLGEVRSLGRAFETMLANLRESLGRVRQLAFFDPVTGLANREKMRIDGTAALAGRRQDVAFLFLDLDRFKSVNDTFGHRAGDALLCQLALRLAGFLEERRQTGALGHFWLGRIGGDEFLIVASGRLTCEGLRRCGEDLIAAVSETYTIGSAHMAVGASIGVAFAEEGCSYDDLLVRADIAMYEAKRHGRGTCTFFTAEAAQRVQERLGIESDLRCALKAREFGVHYQPKVSLRDGRVVGAEALVRWHHPERGPVPPGKFIPVAEEAGLIPDIGLFVLERALEEIGALVARGHDLAVAVNVSVLQLEDPTFARTVEDRLAAAGIPPRCLELEITETVAMRESEIIQGHIARLRMLGVRFSIDDFGTGYSNLAMLARSPIDALKLDRSLVDGVAGSNEQQTIVRTILSLAASLGFETVVEGVETDADLRFLIAEGATTAQGYLFSPPVPIDTFRTFLEPGRLQELWARSGGAARRPRSA</sequence>